<dbReference type="Proteomes" id="UP000677228">
    <property type="component" value="Unassembled WGS sequence"/>
</dbReference>
<keyword evidence="5" id="KW-1185">Reference proteome</keyword>
<dbReference type="EMBL" id="CAJOBC010009687">
    <property type="protein sequence ID" value="CAF3994039.1"/>
    <property type="molecule type" value="Genomic_DNA"/>
</dbReference>
<evidence type="ECO:0000313" key="1">
    <source>
        <dbReference type="EMBL" id="CAF1231434.1"/>
    </source>
</evidence>
<comment type="caution">
    <text evidence="1">The sequence shown here is derived from an EMBL/GenBank/DDBJ whole genome shotgun (WGS) entry which is preliminary data.</text>
</comment>
<dbReference type="Proteomes" id="UP000681722">
    <property type="component" value="Unassembled WGS sequence"/>
</dbReference>
<gene>
    <name evidence="1" type="ORF">GPM918_LOCUS25194</name>
    <name evidence="2" type="ORF">OVA965_LOCUS34773</name>
    <name evidence="3" type="ORF">SRO942_LOCUS25198</name>
    <name evidence="4" type="ORF">TMI583_LOCUS35713</name>
</gene>
<protein>
    <submittedName>
        <fullName evidence="1">Uncharacterized protein</fullName>
    </submittedName>
</protein>
<reference evidence="1" key="1">
    <citation type="submission" date="2021-02" db="EMBL/GenBank/DDBJ databases">
        <authorList>
            <person name="Nowell W R."/>
        </authorList>
    </citation>
    <scope>NUCLEOTIDE SEQUENCE</scope>
</reference>
<proteinExistence type="predicted"/>
<evidence type="ECO:0000313" key="4">
    <source>
        <dbReference type="EMBL" id="CAF4244526.1"/>
    </source>
</evidence>
<evidence type="ECO:0000313" key="5">
    <source>
        <dbReference type="Proteomes" id="UP000663829"/>
    </source>
</evidence>
<name>A0A814YP39_9BILA</name>
<dbReference type="Proteomes" id="UP000663829">
    <property type="component" value="Unassembled WGS sequence"/>
</dbReference>
<dbReference type="Proteomes" id="UP000682733">
    <property type="component" value="Unassembled WGS sequence"/>
</dbReference>
<sequence length="220" mass="26022">MGGIGPVGDRPVPHVQLFDSRLNKWRLLTPLPENAKTPLIWTNKEESILYLQFCSSSTTCRNQQAHILWSYKRKTEKCLFYLNVNCTIRKLQSIPYANHRRSTELKWETLFSQIYLLNMPEAVQRLRQTWYELSKMELTSITLFEGFQIQNSETTPALIQNDLLWPLEMEKWKSKNDTKAISNYIRSSISLKLIFMNMWTRNIDTKANQKPILILEDEKY</sequence>
<dbReference type="EMBL" id="CAJOBA010051419">
    <property type="protein sequence ID" value="CAF4244526.1"/>
    <property type="molecule type" value="Genomic_DNA"/>
</dbReference>
<evidence type="ECO:0000313" key="3">
    <source>
        <dbReference type="EMBL" id="CAF3994039.1"/>
    </source>
</evidence>
<organism evidence="1 5">
    <name type="scientific">Didymodactylos carnosus</name>
    <dbReference type="NCBI Taxonomy" id="1234261"/>
    <lineage>
        <taxon>Eukaryota</taxon>
        <taxon>Metazoa</taxon>
        <taxon>Spiralia</taxon>
        <taxon>Gnathifera</taxon>
        <taxon>Rotifera</taxon>
        <taxon>Eurotatoria</taxon>
        <taxon>Bdelloidea</taxon>
        <taxon>Philodinida</taxon>
        <taxon>Philodinidae</taxon>
        <taxon>Didymodactylos</taxon>
    </lineage>
</organism>
<dbReference type="EMBL" id="CAJNOK010029584">
    <property type="protein sequence ID" value="CAF1449605.1"/>
    <property type="molecule type" value="Genomic_DNA"/>
</dbReference>
<dbReference type="EMBL" id="CAJNOQ010009683">
    <property type="protein sequence ID" value="CAF1231434.1"/>
    <property type="molecule type" value="Genomic_DNA"/>
</dbReference>
<evidence type="ECO:0000313" key="2">
    <source>
        <dbReference type="EMBL" id="CAF1449605.1"/>
    </source>
</evidence>
<accession>A0A814YP39</accession>
<dbReference type="AlphaFoldDB" id="A0A814YP39"/>